<protein>
    <submittedName>
        <fullName evidence="3">Ribonuclease H-like domain-containing protein</fullName>
    </submittedName>
</protein>
<proteinExistence type="predicted"/>
<dbReference type="InterPro" id="IPR036397">
    <property type="entry name" value="RNaseH_sf"/>
</dbReference>
<dbReference type="InterPro" id="IPR011990">
    <property type="entry name" value="TPR-like_helical_dom_sf"/>
</dbReference>
<evidence type="ECO:0000313" key="4">
    <source>
        <dbReference type="Proteomes" id="UP001595932"/>
    </source>
</evidence>
<evidence type="ECO:0000259" key="2">
    <source>
        <dbReference type="Pfam" id="PF13482"/>
    </source>
</evidence>
<keyword evidence="4" id="KW-1185">Reference proteome</keyword>
<feature type="domain" description="YprB ribonuclease H-like" evidence="2">
    <location>
        <begin position="99"/>
        <end position="266"/>
    </location>
</feature>
<dbReference type="InterPro" id="IPR038720">
    <property type="entry name" value="YprB_RNase_H-like_dom"/>
</dbReference>
<name>A0ABV9MCK0_9BACL</name>
<accession>A0ABV9MCK0</accession>
<sequence>MSFEKKLMQMKGMLKNNNKPASQKPRTAPMRPPQEQQWKEIGLTLKENKFGFVFEKKIDYPFDYRHGDVVLGELDRVLAAWKKTDYEHPFKLEGNGGLVFFDTETTGLGGTGAYIFLIGILERLEDRFEMTQWIMPEPSHEAAFLYESNLWQAQDSVIYSYNGKSFDWPQLHSRWTMHRGTLPKLPDPKQIDLFHGTKRIWKNELQRLKLSVIEEQKLGFTRNGDVPGHLIPAIYLDAVKSGFPEGLAKVLYHNELDILSLVSLYIRSSDLLMEDLSTESSGAYTNIGKWYADLKQYDQSAAYLEHVTLERGDAGALARYFLAVQKKRNGLNEEALRLFKEAAPHLRGTVEVEAWVHAAKLYEHQMKDPAQALVMTGFAKEAALHTKVRQSILSDLVKRESRLEEKKRKKAAESTVHRTR</sequence>
<organism evidence="3 4">
    <name type="scientific">Planococcus dechangensis</name>
    <dbReference type="NCBI Taxonomy" id="1176255"/>
    <lineage>
        <taxon>Bacteria</taxon>
        <taxon>Bacillati</taxon>
        <taxon>Bacillota</taxon>
        <taxon>Bacilli</taxon>
        <taxon>Bacillales</taxon>
        <taxon>Caryophanaceae</taxon>
        <taxon>Planococcus</taxon>
    </lineage>
</organism>
<feature type="region of interest" description="Disordered" evidence="1">
    <location>
        <begin position="14"/>
        <end position="35"/>
    </location>
</feature>
<feature type="compositionally biased region" description="Polar residues" evidence="1">
    <location>
        <begin position="15"/>
        <end position="25"/>
    </location>
</feature>
<dbReference type="SUPFAM" id="SSF48452">
    <property type="entry name" value="TPR-like"/>
    <property type="match status" value="1"/>
</dbReference>
<evidence type="ECO:0000256" key="1">
    <source>
        <dbReference type="SAM" id="MobiDB-lite"/>
    </source>
</evidence>
<dbReference type="Gene3D" id="1.25.40.10">
    <property type="entry name" value="Tetratricopeptide repeat domain"/>
    <property type="match status" value="1"/>
</dbReference>
<reference evidence="4" key="1">
    <citation type="journal article" date="2019" name="Int. J. Syst. Evol. Microbiol.">
        <title>The Global Catalogue of Microorganisms (GCM) 10K type strain sequencing project: providing services to taxonomists for standard genome sequencing and annotation.</title>
        <authorList>
            <consortium name="The Broad Institute Genomics Platform"/>
            <consortium name="The Broad Institute Genome Sequencing Center for Infectious Disease"/>
            <person name="Wu L."/>
            <person name="Ma J."/>
        </authorList>
    </citation>
    <scope>NUCLEOTIDE SEQUENCE [LARGE SCALE GENOMIC DNA]</scope>
    <source>
        <strain evidence="4">CGMCC 1.12151</strain>
    </source>
</reference>
<dbReference type="InterPro" id="IPR012337">
    <property type="entry name" value="RNaseH-like_sf"/>
</dbReference>
<dbReference type="Gene3D" id="3.30.420.10">
    <property type="entry name" value="Ribonuclease H-like superfamily/Ribonuclease H"/>
    <property type="match status" value="1"/>
</dbReference>
<dbReference type="Proteomes" id="UP001595932">
    <property type="component" value="Unassembled WGS sequence"/>
</dbReference>
<dbReference type="PANTHER" id="PTHR38462:SF1">
    <property type="entry name" value="YPRB RIBONUCLEASE H-LIKE DOMAIN-CONTAINING PROTEIN"/>
    <property type="match status" value="1"/>
</dbReference>
<dbReference type="SUPFAM" id="SSF53098">
    <property type="entry name" value="Ribonuclease H-like"/>
    <property type="match status" value="1"/>
</dbReference>
<evidence type="ECO:0000313" key="3">
    <source>
        <dbReference type="EMBL" id="MFC4712308.1"/>
    </source>
</evidence>
<dbReference type="EMBL" id="JBHSGL010000005">
    <property type="protein sequence ID" value="MFC4712308.1"/>
    <property type="molecule type" value="Genomic_DNA"/>
</dbReference>
<dbReference type="RefSeq" id="WP_377277414.1">
    <property type="nucleotide sequence ID" value="NZ_JBHSGL010000005.1"/>
</dbReference>
<gene>
    <name evidence="3" type="ORF">ACFO5U_05555</name>
</gene>
<dbReference type="Pfam" id="PF13482">
    <property type="entry name" value="RNase_H_2"/>
    <property type="match status" value="1"/>
</dbReference>
<dbReference type="PANTHER" id="PTHR38462">
    <property type="entry name" value="EXONUCLEASE-LIKE PROTEIN"/>
    <property type="match status" value="1"/>
</dbReference>
<comment type="caution">
    <text evidence="3">The sequence shown here is derived from an EMBL/GenBank/DDBJ whole genome shotgun (WGS) entry which is preliminary data.</text>
</comment>